<reference evidence="1 2" key="1">
    <citation type="submission" date="2019-08" db="EMBL/GenBank/DDBJ databases">
        <authorList>
            <person name="Peeters C."/>
        </authorList>
    </citation>
    <scope>NUCLEOTIDE SEQUENCE [LARGE SCALE GENOMIC DNA]</scope>
    <source>
        <strain evidence="1 2">LMG 31121</strain>
    </source>
</reference>
<organism evidence="1 2">
    <name type="scientific">Pandoraea sputorum</name>
    <dbReference type="NCBI Taxonomy" id="93222"/>
    <lineage>
        <taxon>Bacteria</taxon>
        <taxon>Pseudomonadati</taxon>
        <taxon>Pseudomonadota</taxon>
        <taxon>Betaproteobacteria</taxon>
        <taxon>Burkholderiales</taxon>
        <taxon>Burkholderiaceae</taxon>
        <taxon>Pandoraea</taxon>
    </lineage>
</organism>
<protein>
    <submittedName>
        <fullName evidence="1">Uncharacterized protein</fullName>
    </submittedName>
</protein>
<dbReference type="RefSeq" id="WP_150811533.1">
    <property type="nucleotide sequence ID" value="NZ_CABPSR010000042.1"/>
</dbReference>
<proteinExistence type="predicted"/>
<evidence type="ECO:0000313" key="1">
    <source>
        <dbReference type="EMBL" id="VVE85883.1"/>
    </source>
</evidence>
<accession>A0A5E5BN07</accession>
<dbReference type="Proteomes" id="UP000335538">
    <property type="component" value="Unassembled WGS sequence"/>
</dbReference>
<sequence>MEEPALVTGDLPEMPGASNQKLFKALADRTPGPLLRETVQNTLNANVVVQPAVETRGTPRADAARPRDHFLAVWVQVGTWFPAHLQRAAWDLLGQLLSENASVAERLSCLDNLEQVAHGAHKSHFKAEAPGDPPSFRLPGAFQVTLNERAQTCEFQMHCRLPE</sequence>
<gene>
    <name evidence="1" type="ORF">PSP31121_05516</name>
</gene>
<dbReference type="AlphaFoldDB" id="A0A5E5BN07"/>
<evidence type="ECO:0000313" key="2">
    <source>
        <dbReference type="Proteomes" id="UP000335538"/>
    </source>
</evidence>
<dbReference type="EMBL" id="CABPSR010000042">
    <property type="protein sequence ID" value="VVE85883.1"/>
    <property type="molecule type" value="Genomic_DNA"/>
</dbReference>
<name>A0A5E5BN07_9BURK</name>